<keyword evidence="4" id="KW-1185">Reference proteome</keyword>
<proteinExistence type="predicted"/>
<evidence type="ECO:0000256" key="1">
    <source>
        <dbReference type="SAM" id="Phobius"/>
    </source>
</evidence>
<keyword evidence="1" id="KW-0472">Membrane</keyword>
<evidence type="ECO:0000313" key="4">
    <source>
        <dbReference type="Proteomes" id="UP000078084"/>
    </source>
</evidence>
<evidence type="ECO:0000313" key="3">
    <source>
        <dbReference type="EMBL" id="RZS73627.1"/>
    </source>
</evidence>
<dbReference type="Proteomes" id="UP000078084">
    <property type="component" value="Unassembled WGS sequence"/>
</dbReference>
<dbReference type="RefSeq" id="WP_068367036.1">
    <property type="nucleotide sequence ID" value="NZ_CBCSEB010000002.1"/>
</dbReference>
<dbReference type="Pfam" id="PF07332">
    <property type="entry name" value="Phage_holin_3_6"/>
    <property type="match status" value="1"/>
</dbReference>
<keyword evidence="1" id="KW-0812">Transmembrane</keyword>
<keyword evidence="1" id="KW-1133">Transmembrane helix</keyword>
<name>A0A171KW44_9BURK</name>
<organism evidence="2 4">
    <name type="scientific">Kerstersia gyiorum</name>
    <dbReference type="NCBI Taxonomy" id="206506"/>
    <lineage>
        <taxon>Bacteria</taxon>
        <taxon>Pseudomonadati</taxon>
        <taxon>Pseudomonadota</taxon>
        <taxon>Betaproteobacteria</taxon>
        <taxon>Burkholderiales</taxon>
        <taxon>Alcaligenaceae</taxon>
        <taxon>Kerstersia</taxon>
    </lineage>
</organism>
<dbReference type="Proteomes" id="UP000292039">
    <property type="component" value="Unassembled WGS sequence"/>
</dbReference>
<dbReference type="AlphaFoldDB" id="A0A171KW44"/>
<evidence type="ECO:0000313" key="5">
    <source>
        <dbReference type="Proteomes" id="UP000292039"/>
    </source>
</evidence>
<feature type="transmembrane region" description="Helical" evidence="1">
    <location>
        <begin position="39"/>
        <end position="66"/>
    </location>
</feature>
<evidence type="ECO:0000313" key="2">
    <source>
        <dbReference type="EMBL" id="KKO73111.1"/>
    </source>
</evidence>
<feature type="transmembrane region" description="Helical" evidence="1">
    <location>
        <begin position="72"/>
        <end position="91"/>
    </location>
</feature>
<reference evidence="3 5" key="2">
    <citation type="submission" date="2019-02" db="EMBL/GenBank/DDBJ databases">
        <title>Genomic Encyclopedia of Type Strains, Phase IV (KMG-IV): sequencing the most valuable type-strain genomes for metagenomic binning, comparative biology and taxonomic classification.</title>
        <authorList>
            <person name="Goeker M."/>
        </authorList>
    </citation>
    <scope>NUCLEOTIDE SEQUENCE [LARGE SCALE GENOMIC DNA]</scope>
    <source>
        <strain evidence="3 5">DSM 16618</strain>
    </source>
</reference>
<protein>
    <submittedName>
        <fullName evidence="3">Putative membrane protein YqjE</fullName>
    </submittedName>
</protein>
<dbReference type="EMBL" id="SGWZ01000001">
    <property type="protein sequence ID" value="RZS73627.1"/>
    <property type="molecule type" value="Genomic_DNA"/>
</dbReference>
<dbReference type="EMBL" id="LBNE01000001">
    <property type="protein sequence ID" value="KKO73111.1"/>
    <property type="molecule type" value="Genomic_DNA"/>
</dbReference>
<sequence length="145" mass="16443">MNLKDSLTALGATVLEAFRTRLELFGLELAEARLRLVKLLGMFFVAVFLLALAVLLFSLWFAMLFWQTEYRYIALGALAGVYALIGLFLLYRLRHDLVHGESPFAATLEELRRDADMLKHLRSEVDAAGQALERQSLQSGREDRP</sequence>
<dbReference type="STRING" id="206506.AAV32_02110"/>
<accession>A0A171KW44</accession>
<comment type="caution">
    <text evidence="2">The sequence shown here is derived from an EMBL/GenBank/DDBJ whole genome shotgun (WGS) entry which is preliminary data.</text>
</comment>
<reference evidence="2 4" key="1">
    <citation type="submission" date="2015-04" db="EMBL/GenBank/DDBJ databases">
        <title>Genome sequence of Kerstersia gyiorum CG1.</title>
        <authorList>
            <person name="Greninger A.L."/>
            <person name="Kozyreva V."/>
            <person name="Chaturvedi V."/>
        </authorList>
    </citation>
    <scope>NUCLEOTIDE SEQUENCE [LARGE SCALE GENOMIC DNA]</scope>
    <source>
        <strain evidence="2 4">CG1</strain>
    </source>
</reference>
<dbReference type="OrthoDB" id="8642121at2"/>
<gene>
    <name evidence="2" type="ORF">AAV32_02110</name>
    <name evidence="3" type="ORF">EV679_0825</name>
</gene>
<dbReference type="InterPro" id="IPR009937">
    <property type="entry name" value="Phage_holin_3_6"/>
</dbReference>
<dbReference type="GeneID" id="99727669"/>